<comment type="similarity">
    <text evidence="1">Belongs to the BROX family.</text>
</comment>
<dbReference type="PANTHER" id="PTHR23032:SF13">
    <property type="entry name" value="BRO1 DOMAIN-CONTAINING PROTEIN BROX"/>
    <property type="match status" value="1"/>
</dbReference>
<dbReference type="PROSITE" id="PS51180">
    <property type="entry name" value="BRO1"/>
    <property type="match status" value="1"/>
</dbReference>
<protein>
    <recommendedName>
        <fullName evidence="3">BRO1 domain-containing protein</fullName>
    </recommendedName>
</protein>
<accession>A0A7M7TGC7</accession>
<feature type="compositionally biased region" description="Basic and acidic residues" evidence="2">
    <location>
        <begin position="401"/>
        <end position="420"/>
    </location>
</feature>
<evidence type="ECO:0000313" key="4">
    <source>
        <dbReference type="EnsemblMetazoa" id="XP_784283"/>
    </source>
</evidence>
<organism evidence="4 5">
    <name type="scientific">Strongylocentrotus purpuratus</name>
    <name type="common">Purple sea urchin</name>
    <dbReference type="NCBI Taxonomy" id="7668"/>
    <lineage>
        <taxon>Eukaryota</taxon>
        <taxon>Metazoa</taxon>
        <taxon>Echinodermata</taxon>
        <taxon>Eleutherozoa</taxon>
        <taxon>Echinozoa</taxon>
        <taxon>Echinoidea</taxon>
        <taxon>Euechinoidea</taxon>
        <taxon>Echinacea</taxon>
        <taxon>Camarodonta</taxon>
        <taxon>Echinidea</taxon>
        <taxon>Strongylocentrotidae</taxon>
        <taxon>Strongylocentrotus</taxon>
    </lineage>
</organism>
<dbReference type="InParanoid" id="A0A7M7TGC7"/>
<sequence length="440" mass="48939">MAHWFHRNPIKATNAITFDFGSQASTPLARNICSEARSARSNLLTIFADPTRDLSVLTDAAEKYLGILKGFVEPTTDPNAKSPPAQAPSSENGEVESMEVSSGTGDSKLRNAIKFTWSNTLTEKHSSQHDFVFEQINILFNIALWHTKHAAALAGSKEDIAEDDAKVVHKCLRSAAGIFNYIDEKLTVKLFERSGDGTDLDPNIIKAYCQQCTAEAQEVTVARAIEMKHTSSLISSLAFETGKQFKMADNSLKAVEENLVQKWRKYLQLKATFYLSYAHCYNGQTLLAQDKCGEAVRALKESKSQFEKADELGRSYTATKGAGKSAKPHEHAFFRRLGPQVRRTLEKVERENGFIYFQKVPEVIPELPAKATYGLASPVEYVMPNKHEDWTAETYNGFKISKPDPEKREKDKDDAPKPVKEVPVNQTDKESSSSSGCTIS</sequence>
<evidence type="ECO:0000256" key="2">
    <source>
        <dbReference type="SAM" id="MobiDB-lite"/>
    </source>
</evidence>
<dbReference type="OMA" id="ESACREY"/>
<dbReference type="PANTHER" id="PTHR23032">
    <property type="entry name" value="BRO1 DOMAIN-CONTAINING PROTEIN BROX"/>
    <property type="match status" value="1"/>
</dbReference>
<reference evidence="4" key="2">
    <citation type="submission" date="2021-01" db="UniProtKB">
        <authorList>
            <consortium name="EnsemblMetazoa"/>
        </authorList>
    </citation>
    <scope>IDENTIFICATION</scope>
</reference>
<reference evidence="5" key="1">
    <citation type="submission" date="2015-02" db="EMBL/GenBank/DDBJ databases">
        <title>Genome sequencing for Strongylocentrotus purpuratus.</title>
        <authorList>
            <person name="Murali S."/>
            <person name="Liu Y."/>
            <person name="Vee V."/>
            <person name="English A."/>
            <person name="Wang M."/>
            <person name="Skinner E."/>
            <person name="Han Y."/>
            <person name="Muzny D.M."/>
            <person name="Worley K.C."/>
            <person name="Gibbs R.A."/>
        </authorList>
    </citation>
    <scope>NUCLEOTIDE SEQUENCE</scope>
</reference>
<dbReference type="EnsemblMetazoa" id="XM_779190">
    <property type="protein sequence ID" value="XP_784283"/>
    <property type="gene ID" value="LOC579056"/>
</dbReference>
<evidence type="ECO:0000259" key="3">
    <source>
        <dbReference type="PROSITE" id="PS51180"/>
    </source>
</evidence>
<dbReference type="KEGG" id="spu:579056"/>
<dbReference type="CTD" id="148362"/>
<dbReference type="OrthoDB" id="10266451at2759"/>
<dbReference type="InterPro" id="IPR004328">
    <property type="entry name" value="BRO1_dom"/>
</dbReference>
<feature type="domain" description="BRO1" evidence="3">
    <location>
        <begin position="1"/>
        <end position="440"/>
    </location>
</feature>
<dbReference type="GeneID" id="579056"/>
<dbReference type="InterPro" id="IPR038898">
    <property type="entry name" value="BROX"/>
</dbReference>
<dbReference type="InterPro" id="IPR038499">
    <property type="entry name" value="BRO1_sf"/>
</dbReference>
<dbReference type="FunCoup" id="A0A7M7TGC7">
    <property type="interactions" value="935"/>
</dbReference>
<proteinExistence type="inferred from homology"/>
<dbReference type="SMART" id="SM01041">
    <property type="entry name" value="BRO1"/>
    <property type="match status" value="1"/>
</dbReference>
<evidence type="ECO:0000313" key="5">
    <source>
        <dbReference type="Proteomes" id="UP000007110"/>
    </source>
</evidence>
<dbReference type="Proteomes" id="UP000007110">
    <property type="component" value="Unassembled WGS sequence"/>
</dbReference>
<name>A0A7M7TGC7_STRPU</name>
<keyword evidence="5" id="KW-1185">Reference proteome</keyword>
<dbReference type="Gene3D" id="1.25.40.280">
    <property type="entry name" value="alix/aip1 like domains"/>
    <property type="match status" value="1"/>
</dbReference>
<dbReference type="Pfam" id="PF03097">
    <property type="entry name" value="BRO1"/>
    <property type="match status" value="1"/>
</dbReference>
<feature type="region of interest" description="Disordered" evidence="2">
    <location>
        <begin position="397"/>
        <end position="440"/>
    </location>
</feature>
<evidence type="ECO:0000256" key="1">
    <source>
        <dbReference type="ARBA" id="ARBA00008901"/>
    </source>
</evidence>
<feature type="region of interest" description="Disordered" evidence="2">
    <location>
        <begin position="75"/>
        <end position="105"/>
    </location>
</feature>
<dbReference type="AlphaFoldDB" id="A0A7M7TGC7"/>
<dbReference type="RefSeq" id="XP_784283.3">
    <property type="nucleotide sequence ID" value="XM_779190.5"/>
</dbReference>